<protein>
    <submittedName>
        <fullName evidence="1">Uncharacterized protein</fullName>
    </submittedName>
</protein>
<proteinExistence type="predicted"/>
<dbReference type="EMBL" id="JBBCAQ010000032">
    <property type="protein sequence ID" value="KAK7583691.1"/>
    <property type="molecule type" value="Genomic_DNA"/>
</dbReference>
<keyword evidence="2" id="KW-1185">Reference proteome</keyword>
<name>A0AAN9TE89_9HEMI</name>
<gene>
    <name evidence="1" type="ORF">V9T40_004654</name>
</gene>
<dbReference type="AlphaFoldDB" id="A0AAN9TE89"/>
<reference evidence="1 2" key="1">
    <citation type="submission" date="2024-03" db="EMBL/GenBank/DDBJ databases">
        <title>Adaptation during the transition from Ophiocordyceps entomopathogen to insect associate is accompanied by gene loss and intensified selection.</title>
        <authorList>
            <person name="Ward C.M."/>
            <person name="Onetto C.A."/>
            <person name="Borneman A.R."/>
        </authorList>
    </citation>
    <scope>NUCLEOTIDE SEQUENCE [LARGE SCALE GENOMIC DNA]</scope>
    <source>
        <strain evidence="1">AWRI1</strain>
        <tissue evidence="1">Single Adult Female</tissue>
    </source>
</reference>
<dbReference type="Proteomes" id="UP001367676">
    <property type="component" value="Unassembled WGS sequence"/>
</dbReference>
<accession>A0AAN9TE89</accession>
<evidence type="ECO:0000313" key="1">
    <source>
        <dbReference type="EMBL" id="KAK7583691.1"/>
    </source>
</evidence>
<comment type="caution">
    <text evidence="1">The sequence shown here is derived from an EMBL/GenBank/DDBJ whole genome shotgun (WGS) entry which is preliminary data.</text>
</comment>
<sequence length="141" mass="15472">MFFSAPHSCEIYFSFALGCVHTRRLSPKIEEFAVFGEKINDGKEKNTKTPSWAKGDNVEHFHTSRRVAPRAAPIASIASIASIECDALWATASIEPSTIIGAYKAARVQTRQSAETDLVRSSSRISIAAFNGEKIWPRCGP</sequence>
<organism evidence="1 2">
    <name type="scientific">Parthenolecanium corni</name>
    <dbReference type="NCBI Taxonomy" id="536013"/>
    <lineage>
        <taxon>Eukaryota</taxon>
        <taxon>Metazoa</taxon>
        <taxon>Ecdysozoa</taxon>
        <taxon>Arthropoda</taxon>
        <taxon>Hexapoda</taxon>
        <taxon>Insecta</taxon>
        <taxon>Pterygota</taxon>
        <taxon>Neoptera</taxon>
        <taxon>Paraneoptera</taxon>
        <taxon>Hemiptera</taxon>
        <taxon>Sternorrhyncha</taxon>
        <taxon>Coccoidea</taxon>
        <taxon>Coccidae</taxon>
        <taxon>Parthenolecanium</taxon>
    </lineage>
</organism>
<evidence type="ECO:0000313" key="2">
    <source>
        <dbReference type="Proteomes" id="UP001367676"/>
    </source>
</evidence>